<sequence>MASTECDAGLNKAEAGGSVTSSETFEFEVPPGANGAAECVARAAETGSDVPEDEDSTTGSAADSIVDEAHGSTLKTPLYAPKSMLDHSNEQLEQQITAHTIRFQWPDTPGGVRLADGIPVFAAAEPRTGADTNERAETYLLAALLQVVAAQKTKFEGSLPVVADRIWRAPMKAGEEQPASAPALCVVETMSANVWNSVLGNDSILARTSRDVQIEELHELDDANDLRAWR</sequence>
<protein>
    <submittedName>
        <fullName evidence="2">Uncharacterized protein</fullName>
    </submittedName>
</protein>
<accession>A0A371CLT7</accession>
<gene>
    <name evidence="2" type="ORF">OH76DRAFT_1412275</name>
</gene>
<dbReference type="EMBL" id="KZ857518">
    <property type="protein sequence ID" value="RDX41248.1"/>
    <property type="molecule type" value="Genomic_DNA"/>
</dbReference>
<dbReference type="AlphaFoldDB" id="A0A371CLT7"/>
<evidence type="ECO:0000313" key="2">
    <source>
        <dbReference type="EMBL" id="RDX41248.1"/>
    </source>
</evidence>
<reference evidence="2 3" key="1">
    <citation type="journal article" date="2018" name="Biotechnol. Biofuels">
        <title>Integrative visual omics of the white-rot fungus Polyporus brumalis exposes the biotechnological potential of its oxidative enzymes for delignifying raw plant biomass.</title>
        <authorList>
            <person name="Miyauchi S."/>
            <person name="Rancon A."/>
            <person name="Drula E."/>
            <person name="Hage H."/>
            <person name="Chaduli D."/>
            <person name="Favel A."/>
            <person name="Grisel S."/>
            <person name="Henrissat B."/>
            <person name="Herpoel-Gimbert I."/>
            <person name="Ruiz-Duenas F.J."/>
            <person name="Chevret D."/>
            <person name="Hainaut M."/>
            <person name="Lin J."/>
            <person name="Wang M."/>
            <person name="Pangilinan J."/>
            <person name="Lipzen A."/>
            <person name="Lesage-Meessen L."/>
            <person name="Navarro D."/>
            <person name="Riley R."/>
            <person name="Grigoriev I.V."/>
            <person name="Zhou S."/>
            <person name="Raouche S."/>
            <person name="Rosso M.N."/>
        </authorList>
    </citation>
    <scope>NUCLEOTIDE SEQUENCE [LARGE SCALE GENOMIC DNA]</scope>
    <source>
        <strain evidence="2 3">BRFM 1820</strain>
    </source>
</reference>
<dbReference type="Proteomes" id="UP000256964">
    <property type="component" value="Unassembled WGS sequence"/>
</dbReference>
<keyword evidence="3" id="KW-1185">Reference proteome</keyword>
<evidence type="ECO:0000256" key="1">
    <source>
        <dbReference type="SAM" id="MobiDB-lite"/>
    </source>
</evidence>
<evidence type="ECO:0000313" key="3">
    <source>
        <dbReference type="Proteomes" id="UP000256964"/>
    </source>
</evidence>
<organism evidence="2 3">
    <name type="scientific">Lentinus brumalis</name>
    <dbReference type="NCBI Taxonomy" id="2498619"/>
    <lineage>
        <taxon>Eukaryota</taxon>
        <taxon>Fungi</taxon>
        <taxon>Dikarya</taxon>
        <taxon>Basidiomycota</taxon>
        <taxon>Agaricomycotina</taxon>
        <taxon>Agaricomycetes</taxon>
        <taxon>Polyporales</taxon>
        <taxon>Polyporaceae</taxon>
        <taxon>Lentinus</taxon>
    </lineage>
</organism>
<feature type="region of interest" description="Disordered" evidence="1">
    <location>
        <begin position="1"/>
        <end position="67"/>
    </location>
</feature>
<name>A0A371CLT7_9APHY</name>
<proteinExistence type="predicted"/>